<dbReference type="GO" id="GO:0006535">
    <property type="term" value="P:cysteine biosynthetic process from serine"/>
    <property type="evidence" value="ECO:0007669"/>
    <property type="project" value="InterPro"/>
</dbReference>
<evidence type="ECO:0000256" key="2">
    <source>
        <dbReference type="ARBA" id="ARBA00007103"/>
    </source>
</evidence>
<sequence>MVTRLTYKGIIDTIGNTPLVELQRMSPKEEVRIFAKLEGQNPTGSVKDRIALKMIDQAERNGEISANRTILEPTSGNTGISLAMIGRLKGYKVAVVMPENVSSERIQLLEAYGAEIIPSDGSRGTNGSIEVAQDLMEKKGSDYFMLYQYGNSGNPNAHYETTGPEIIKALPDVNMFVAGLGTGGTLMGVGRRLKEHNPETKIVAVAPEPEDFISGLRSLEEGFIPPILDISLLDSRMLVSSFDAFSTAKRLLSEEGIFAGVSSGSVVYGAIRQAERMDKGDIVCLLADGGWKYLSTALWTKNYEQLAKESKGKIWW</sequence>
<accession>A0A170QB83</accession>
<evidence type="ECO:0000259" key="7">
    <source>
        <dbReference type="Pfam" id="PF00291"/>
    </source>
</evidence>
<dbReference type="PANTHER" id="PTHR10314">
    <property type="entry name" value="CYSTATHIONINE BETA-SYNTHASE"/>
    <property type="match status" value="1"/>
</dbReference>
<dbReference type="CDD" id="cd01561">
    <property type="entry name" value="CBS_like"/>
    <property type="match status" value="1"/>
</dbReference>
<dbReference type="InterPro" id="IPR005856">
    <property type="entry name" value="Cys_synth"/>
</dbReference>
<reference evidence="8" key="1">
    <citation type="submission" date="2015-10" db="EMBL/GenBank/DDBJ databases">
        <authorList>
            <person name="Gilbert D.G."/>
        </authorList>
    </citation>
    <scope>NUCLEOTIDE SEQUENCE</scope>
</reference>
<dbReference type="InterPro" id="IPR001216">
    <property type="entry name" value="P-phosphate_BS"/>
</dbReference>
<gene>
    <name evidence="8" type="ORF">MGWOODY_Clf2303</name>
</gene>
<dbReference type="Gene3D" id="3.40.50.1100">
    <property type="match status" value="2"/>
</dbReference>
<name>A0A170QB83_9ZZZZ</name>
<keyword evidence="6" id="KW-0198">Cysteine biosynthesis</keyword>
<evidence type="ECO:0000256" key="1">
    <source>
        <dbReference type="ARBA" id="ARBA00001933"/>
    </source>
</evidence>
<evidence type="ECO:0000256" key="3">
    <source>
        <dbReference type="ARBA" id="ARBA00022605"/>
    </source>
</evidence>
<feature type="domain" description="Tryptophan synthase beta chain-like PALP" evidence="7">
    <location>
        <begin position="12"/>
        <end position="287"/>
    </location>
</feature>
<dbReference type="InterPro" id="IPR036052">
    <property type="entry name" value="TrpB-like_PALP_sf"/>
</dbReference>
<evidence type="ECO:0000256" key="4">
    <source>
        <dbReference type="ARBA" id="ARBA00022679"/>
    </source>
</evidence>
<organism evidence="8">
    <name type="scientific">hydrothermal vent metagenome</name>
    <dbReference type="NCBI Taxonomy" id="652676"/>
    <lineage>
        <taxon>unclassified sequences</taxon>
        <taxon>metagenomes</taxon>
        <taxon>ecological metagenomes</taxon>
    </lineage>
</organism>
<dbReference type="NCBIfam" id="TIGR01136">
    <property type="entry name" value="cysKM"/>
    <property type="match status" value="1"/>
</dbReference>
<dbReference type="EMBL" id="FAXA01000448">
    <property type="protein sequence ID" value="CUV03623.1"/>
    <property type="molecule type" value="Genomic_DNA"/>
</dbReference>
<dbReference type="EC" id="2.5.1.47" evidence="8"/>
<evidence type="ECO:0000313" key="8">
    <source>
        <dbReference type="EMBL" id="CUV03623.1"/>
    </source>
</evidence>
<dbReference type="GO" id="GO:0004124">
    <property type="term" value="F:cysteine synthase activity"/>
    <property type="evidence" value="ECO:0007669"/>
    <property type="project" value="UniProtKB-EC"/>
</dbReference>
<evidence type="ECO:0000256" key="6">
    <source>
        <dbReference type="ARBA" id="ARBA00023192"/>
    </source>
</evidence>
<dbReference type="AlphaFoldDB" id="A0A170QB83"/>
<dbReference type="SUPFAM" id="SSF53686">
    <property type="entry name" value="Tryptophan synthase beta subunit-like PLP-dependent enzymes"/>
    <property type="match status" value="1"/>
</dbReference>
<dbReference type="InterPro" id="IPR001926">
    <property type="entry name" value="TrpB-like_PALP"/>
</dbReference>
<comment type="cofactor">
    <cofactor evidence="1">
        <name>pyridoxal 5'-phosphate</name>
        <dbReference type="ChEBI" id="CHEBI:597326"/>
    </cofactor>
</comment>
<evidence type="ECO:0000256" key="5">
    <source>
        <dbReference type="ARBA" id="ARBA00022898"/>
    </source>
</evidence>
<protein>
    <submittedName>
        <fullName evidence="8">Cysteine synthase</fullName>
        <ecNumber evidence="8">2.5.1.47</ecNumber>
    </submittedName>
</protein>
<dbReference type="InterPro" id="IPR050214">
    <property type="entry name" value="Cys_Synth/Cystath_Beta-Synth"/>
</dbReference>
<proteinExistence type="inferred from homology"/>
<dbReference type="PROSITE" id="PS00901">
    <property type="entry name" value="CYS_SYNTHASE"/>
    <property type="match status" value="1"/>
</dbReference>
<dbReference type="FunFam" id="3.40.50.1100:FF:000003">
    <property type="entry name" value="Cystathionine beta-synthase"/>
    <property type="match status" value="1"/>
</dbReference>
<keyword evidence="4 8" id="KW-0808">Transferase</keyword>
<keyword evidence="5" id="KW-0663">Pyridoxal phosphate</keyword>
<keyword evidence="3" id="KW-0028">Amino-acid biosynthesis</keyword>
<comment type="similarity">
    <text evidence="2">Belongs to the cysteine synthase/cystathionine beta-synthase family.</text>
</comment>
<dbReference type="Pfam" id="PF00291">
    <property type="entry name" value="PALP"/>
    <property type="match status" value="1"/>
</dbReference>